<evidence type="ECO:0008006" key="4">
    <source>
        <dbReference type="Google" id="ProtNLM"/>
    </source>
</evidence>
<accession>F9DMT0</accession>
<name>F9DMT0_9BACL</name>
<dbReference type="Proteomes" id="UP000005316">
    <property type="component" value="Unassembled WGS sequence"/>
</dbReference>
<proteinExistence type="predicted"/>
<reference evidence="2 3" key="1">
    <citation type="submission" date="2011-04" db="EMBL/GenBank/DDBJ databases">
        <authorList>
            <person name="Muzny D."/>
            <person name="Qin X."/>
            <person name="Deng J."/>
            <person name="Jiang H."/>
            <person name="Liu Y."/>
            <person name="Qu J."/>
            <person name="Song X.-Z."/>
            <person name="Zhang L."/>
            <person name="Thornton R."/>
            <person name="Coyle M."/>
            <person name="Francisco L."/>
            <person name="Jackson L."/>
            <person name="Javaid M."/>
            <person name="Korchina V."/>
            <person name="Kovar C."/>
            <person name="Mata R."/>
            <person name="Mathew T."/>
            <person name="Ngo R."/>
            <person name="Nguyen L."/>
            <person name="Nguyen N."/>
            <person name="Okwuonu G."/>
            <person name="Ongeri F."/>
            <person name="Pham C."/>
            <person name="Simmons D."/>
            <person name="Wilczek-Boney K."/>
            <person name="Hale W."/>
            <person name="Jakkamsetti A."/>
            <person name="Pham P."/>
            <person name="Ruth R."/>
            <person name="San Lucas F."/>
            <person name="Warren J."/>
            <person name="Zhang J."/>
            <person name="Zhao Z."/>
            <person name="Zhou C."/>
            <person name="Zhu D."/>
            <person name="Lee S."/>
            <person name="Bess C."/>
            <person name="Blankenburg K."/>
            <person name="Forbes L."/>
            <person name="Fu Q."/>
            <person name="Gubbala S."/>
            <person name="Hirani K."/>
            <person name="Jayaseelan J.C."/>
            <person name="Lara F."/>
            <person name="Munidasa M."/>
            <person name="Palculict T."/>
            <person name="Patil S."/>
            <person name="Pu L.-L."/>
            <person name="Saada N."/>
            <person name="Tang L."/>
            <person name="Weissenberger G."/>
            <person name="Zhu Y."/>
            <person name="Hemphill L."/>
            <person name="Shang Y."/>
            <person name="Youmans B."/>
            <person name="Ayvaz T."/>
            <person name="Ross M."/>
            <person name="Santibanez J."/>
            <person name="Aqrawi P."/>
            <person name="Gross S."/>
            <person name="Joshi V."/>
            <person name="Fowler G."/>
            <person name="Nazareth L."/>
            <person name="Reid J."/>
            <person name="Worley K."/>
            <person name="Petrosino J."/>
            <person name="Highlander S."/>
            <person name="Gibbs R."/>
        </authorList>
    </citation>
    <scope>NUCLEOTIDE SEQUENCE [LARGE SCALE GENOMIC DNA]</scope>
    <source>
        <strain evidence="2 3">2681</strain>
    </source>
</reference>
<evidence type="ECO:0000256" key="1">
    <source>
        <dbReference type="SAM" id="Phobius"/>
    </source>
</evidence>
<gene>
    <name evidence="2" type="ORF">HMPREF9372_0110</name>
</gene>
<keyword evidence="1" id="KW-0812">Transmembrane</keyword>
<organism evidence="2 3">
    <name type="scientific">Sporosarcina newyorkensis 2681</name>
    <dbReference type="NCBI Taxonomy" id="1027292"/>
    <lineage>
        <taxon>Bacteria</taxon>
        <taxon>Bacillati</taxon>
        <taxon>Bacillota</taxon>
        <taxon>Bacilli</taxon>
        <taxon>Bacillales</taxon>
        <taxon>Caryophanaceae</taxon>
        <taxon>Sporosarcina</taxon>
    </lineage>
</organism>
<evidence type="ECO:0000313" key="2">
    <source>
        <dbReference type="EMBL" id="EGQ27892.1"/>
    </source>
</evidence>
<evidence type="ECO:0000313" key="3">
    <source>
        <dbReference type="Proteomes" id="UP000005316"/>
    </source>
</evidence>
<dbReference type="AlphaFoldDB" id="F9DMT0"/>
<dbReference type="HOGENOM" id="CLU_3258051_0_0_9"/>
<sequence>MGGWHSLEKGGVKMVTYEAMNMLFQFGMFLAAIVTAVVAMIALFINRKK</sequence>
<feature type="transmembrane region" description="Helical" evidence="1">
    <location>
        <begin position="22"/>
        <end position="45"/>
    </location>
</feature>
<dbReference type="InterPro" id="IPR031616">
    <property type="entry name" value="BsrE-like"/>
</dbReference>
<dbReference type="EMBL" id="AFPZ01000005">
    <property type="protein sequence ID" value="EGQ27892.1"/>
    <property type="molecule type" value="Genomic_DNA"/>
</dbReference>
<keyword evidence="1" id="KW-0472">Membrane</keyword>
<dbReference type="Pfam" id="PF16935">
    <property type="entry name" value="Hol_Tox"/>
    <property type="match status" value="1"/>
</dbReference>
<comment type="caution">
    <text evidence="2">The sequence shown here is derived from an EMBL/GenBank/DDBJ whole genome shotgun (WGS) entry which is preliminary data.</text>
</comment>
<protein>
    <recommendedName>
        <fullName evidence="4">Holin-like toxin</fullName>
    </recommendedName>
</protein>
<keyword evidence="1" id="KW-1133">Transmembrane helix</keyword>